<dbReference type="RefSeq" id="WP_309490702.1">
    <property type="nucleotide sequence ID" value="NZ_JAENIG010000010.1"/>
</dbReference>
<dbReference type="InterPro" id="IPR029499">
    <property type="entry name" value="PduO-typ"/>
</dbReference>
<keyword evidence="7" id="KW-1185">Reference proteome</keyword>
<sequence>MSIITKRGDDGFTDAMYGGRLPKDAPEVVACGDVDELNAALGMLRVSGLSSELVEEIDTIQSHLVALMGLLSVPAAKREEYLADGFPSVTQAEVDWLESIAVEMPTKFNGWVRPGASGSVPAAWMDMARTVCRRAERSAWQVPEVSSEACQFLNRLSDILWLWARKLEAAASGE</sequence>
<evidence type="ECO:0000256" key="4">
    <source>
        <dbReference type="RuleBase" id="RU366026"/>
    </source>
</evidence>
<evidence type="ECO:0000256" key="2">
    <source>
        <dbReference type="ARBA" id="ARBA00022741"/>
    </source>
</evidence>
<keyword evidence="1 4" id="KW-0808">Transferase</keyword>
<dbReference type="InterPro" id="IPR036451">
    <property type="entry name" value="CblAdoTrfase-like_sf"/>
</dbReference>
<dbReference type="InterPro" id="IPR016030">
    <property type="entry name" value="CblAdoTrfase-like"/>
</dbReference>
<dbReference type="Pfam" id="PF01923">
    <property type="entry name" value="Cob_adeno_trans"/>
    <property type="match status" value="1"/>
</dbReference>
<evidence type="ECO:0000256" key="3">
    <source>
        <dbReference type="ARBA" id="ARBA00022840"/>
    </source>
</evidence>
<dbReference type="AlphaFoldDB" id="A0AAE2SDV3"/>
<accession>A0AAE2SDV3</accession>
<dbReference type="Proteomes" id="UP000634206">
    <property type="component" value="Unassembled WGS sequence"/>
</dbReference>
<evidence type="ECO:0000259" key="5">
    <source>
        <dbReference type="Pfam" id="PF01923"/>
    </source>
</evidence>
<evidence type="ECO:0000313" key="6">
    <source>
        <dbReference type="EMBL" id="MBK1856088.1"/>
    </source>
</evidence>
<reference evidence="6" key="1">
    <citation type="submission" date="2021-01" db="EMBL/GenBank/DDBJ databases">
        <title>Modified the classification status of verrucomicrobia.</title>
        <authorList>
            <person name="Feng X."/>
        </authorList>
    </citation>
    <scope>NUCLEOTIDE SEQUENCE</scope>
    <source>
        <strain evidence="6">5K15</strain>
    </source>
</reference>
<dbReference type="EMBL" id="JAENIG010000010">
    <property type="protein sequence ID" value="MBK1856088.1"/>
    <property type="molecule type" value="Genomic_DNA"/>
</dbReference>
<comment type="catalytic activity">
    <reaction evidence="4">
        <text>2 cob(II)alamin + reduced [electron-transfer flavoprotein] + 2 ATP = 2 adenosylcob(III)alamin + 2 triphosphate + oxidized [electron-transfer flavoprotein] + 3 H(+)</text>
        <dbReference type="Rhea" id="RHEA:28671"/>
        <dbReference type="Rhea" id="RHEA-COMP:10685"/>
        <dbReference type="Rhea" id="RHEA-COMP:10686"/>
        <dbReference type="ChEBI" id="CHEBI:15378"/>
        <dbReference type="ChEBI" id="CHEBI:16304"/>
        <dbReference type="ChEBI" id="CHEBI:18036"/>
        <dbReference type="ChEBI" id="CHEBI:18408"/>
        <dbReference type="ChEBI" id="CHEBI:30616"/>
        <dbReference type="ChEBI" id="CHEBI:57692"/>
        <dbReference type="ChEBI" id="CHEBI:58307"/>
        <dbReference type="EC" id="2.5.1.17"/>
    </reaction>
</comment>
<organism evidence="6 7">
    <name type="scientific">Oceaniferula flava</name>
    <dbReference type="NCBI Taxonomy" id="2800421"/>
    <lineage>
        <taxon>Bacteria</taxon>
        <taxon>Pseudomonadati</taxon>
        <taxon>Verrucomicrobiota</taxon>
        <taxon>Verrucomicrobiia</taxon>
        <taxon>Verrucomicrobiales</taxon>
        <taxon>Verrucomicrobiaceae</taxon>
        <taxon>Oceaniferula</taxon>
    </lineage>
</organism>
<dbReference type="GO" id="GO:0008817">
    <property type="term" value="F:corrinoid adenosyltransferase activity"/>
    <property type="evidence" value="ECO:0007669"/>
    <property type="project" value="UniProtKB-UniRule"/>
</dbReference>
<comment type="pathway">
    <text evidence="4">Cofactor biosynthesis; adenosylcobalamin biosynthesis; adenosylcobalamin from cob(II)yrinate a,c-diamide: step 2/7.</text>
</comment>
<proteinExistence type="inferred from homology"/>
<dbReference type="SUPFAM" id="SSF89028">
    <property type="entry name" value="Cobalamin adenosyltransferase-like"/>
    <property type="match status" value="1"/>
</dbReference>
<gene>
    <name evidence="6" type="ORF">JIN83_14030</name>
</gene>
<feature type="domain" description="Cobalamin adenosyltransferase-like" evidence="5">
    <location>
        <begin position="3"/>
        <end position="166"/>
    </location>
</feature>
<dbReference type="PANTHER" id="PTHR12213">
    <property type="entry name" value="CORRINOID ADENOSYLTRANSFERASE"/>
    <property type="match status" value="1"/>
</dbReference>
<dbReference type="PANTHER" id="PTHR12213:SF0">
    <property type="entry name" value="CORRINOID ADENOSYLTRANSFERASE MMAB"/>
    <property type="match status" value="1"/>
</dbReference>
<protein>
    <recommendedName>
        <fullName evidence="4">Corrinoid adenosyltransferase</fullName>
        <ecNumber evidence="4">2.5.1.17</ecNumber>
    </recommendedName>
    <alternativeName>
        <fullName evidence="4">Cob(II)alamin adenosyltransferase</fullName>
    </alternativeName>
    <alternativeName>
        <fullName evidence="4">Cob(II)yrinic acid a,c-diamide adenosyltransferase</fullName>
    </alternativeName>
    <alternativeName>
        <fullName evidence="4">Cobinamide/cobalamin adenosyltransferase</fullName>
    </alternativeName>
</protein>
<comment type="similarity">
    <text evidence="4">Belongs to the Cob(I)alamin adenosyltransferase family.</text>
</comment>
<evidence type="ECO:0000313" key="7">
    <source>
        <dbReference type="Proteomes" id="UP000634206"/>
    </source>
</evidence>
<dbReference type="GO" id="GO:0005524">
    <property type="term" value="F:ATP binding"/>
    <property type="evidence" value="ECO:0007669"/>
    <property type="project" value="UniProtKB-UniRule"/>
</dbReference>
<dbReference type="EC" id="2.5.1.17" evidence="4"/>
<evidence type="ECO:0000256" key="1">
    <source>
        <dbReference type="ARBA" id="ARBA00022679"/>
    </source>
</evidence>
<name>A0AAE2SDV3_9BACT</name>
<keyword evidence="2 4" id="KW-0547">Nucleotide-binding</keyword>
<dbReference type="GO" id="GO:0009236">
    <property type="term" value="P:cobalamin biosynthetic process"/>
    <property type="evidence" value="ECO:0007669"/>
    <property type="project" value="UniProtKB-UniRule"/>
</dbReference>
<keyword evidence="3 4" id="KW-0067">ATP-binding</keyword>
<comment type="catalytic activity">
    <reaction evidence="4">
        <text>2 cob(II)yrinate a,c diamide + reduced [electron-transfer flavoprotein] + 2 ATP = 2 adenosylcob(III)yrinate a,c-diamide + 2 triphosphate + oxidized [electron-transfer flavoprotein] + 3 H(+)</text>
        <dbReference type="Rhea" id="RHEA:11528"/>
        <dbReference type="Rhea" id="RHEA-COMP:10685"/>
        <dbReference type="Rhea" id="RHEA-COMP:10686"/>
        <dbReference type="ChEBI" id="CHEBI:15378"/>
        <dbReference type="ChEBI" id="CHEBI:18036"/>
        <dbReference type="ChEBI" id="CHEBI:30616"/>
        <dbReference type="ChEBI" id="CHEBI:57692"/>
        <dbReference type="ChEBI" id="CHEBI:58307"/>
        <dbReference type="ChEBI" id="CHEBI:58503"/>
        <dbReference type="ChEBI" id="CHEBI:58537"/>
        <dbReference type="EC" id="2.5.1.17"/>
    </reaction>
</comment>
<comment type="caution">
    <text evidence="6">The sequence shown here is derived from an EMBL/GenBank/DDBJ whole genome shotgun (WGS) entry which is preliminary data.</text>
</comment>
<dbReference type="NCBIfam" id="TIGR00636">
    <property type="entry name" value="PduO_Nterm"/>
    <property type="match status" value="1"/>
</dbReference>
<dbReference type="Gene3D" id="1.20.1200.10">
    <property type="entry name" value="Cobalamin adenosyltransferase-like"/>
    <property type="match status" value="1"/>
</dbReference>
<keyword evidence="4" id="KW-0169">Cobalamin biosynthesis</keyword>